<dbReference type="SUPFAM" id="SSF52047">
    <property type="entry name" value="RNI-like"/>
    <property type="match status" value="1"/>
</dbReference>
<dbReference type="Proteomes" id="UP000325081">
    <property type="component" value="Unassembled WGS sequence"/>
</dbReference>
<reference evidence="2" key="1">
    <citation type="journal article" date="2019" name="Curr. Biol.">
        <title>Genome Sequence of Striga asiatica Provides Insight into the Evolution of Plant Parasitism.</title>
        <authorList>
            <person name="Yoshida S."/>
            <person name="Kim S."/>
            <person name="Wafula E.K."/>
            <person name="Tanskanen J."/>
            <person name="Kim Y.M."/>
            <person name="Honaas L."/>
            <person name="Yang Z."/>
            <person name="Spallek T."/>
            <person name="Conn C.E."/>
            <person name="Ichihashi Y."/>
            <person name="Cheong K."/>
            <person name="Cui S."/>
            <person name="Der J.P."/>
            <person name="Gundlach H."/>
            <person name="Jiao Y."/>
            <person name="Hori C."/>
            <person name="Ishida J.K."/>
            <person name="Kasahara H."/>
            <person name="Kiba T."/>
            <person name="Kim M.S."/>
            <person name="Koo N."/>
            <person name="Laohavisit A."/>
            <person name="Lee Y.H."/>
            <person name="Lumba S."/>
            <person name="McCourt P."/>
            <person name="Mortimer J.C."/>
            <person name="Mutuku J.M."/>
            <person name="Nomura T."/>
            <person name="Sasaki-Sekimoto Y."/>
            <person name="Seto Y."/>
            <person name="Wang Y."/>
            <person name="Wakatake T."/>
            <person name="Sakakibara H."/>
            <person name="Demura T."/>
            <person name="Yamaguchi S."/>
            <person name="Yoneyama K."/>
            <person name="Manabe R.I."/>
            <person name="Nelson D.C."/>
            <person name="Schulman A.H."/>
            <person name="Timko M.P."/>
            <person name="dePamphilis C.W."/>
            <person name="Choi D."/>
            <person name="Shirasu K."/>
        </authorList>
    </citation>
    <scope>NUCLEOTIDE SEQUENCE [LARGE SCALE GENOMIC DNA]</scope>
    <source>
        <strain evidence="2">cv. UVA1</strain>
    </source>
</reference>
<comment type="caution">
    <text evidence="1">The sequence shown here is derived from an EMBL/GenBank/DDBJ whole genome shotgun (WGS) entry which is preliminary data.</text>
</comment>
<evidence type="ECO:0000313" key="1">
    <source>
        <dbReference type="EMBL" id="GER41150.1"/>
    </source>
</evidence>
<protein>
    <submittedName>
        <fullName evidence="1">Leucine-rich repeat family protein</fullName>
    </submittedName>
</protein>
<keyword evidence="2" id="KW-1185">Reference proteome</keyword>
<dbReference type="Gene3D" id="3.80.10.10">
    <property type="entry name" value="Ribonuclease Inhibitor"/>
    <property type="match status" value="3"/>
</dbReference>
<dbReference type="AlphaFoldDB" id="A0A5A7Q7G5"/>
<proteinExistence type="predicted"/>
<dbReference type="InterPro" id="IPR032675">
    <property type="entry name" value="LRR_dom_sf"/>
</dbReference>
<dbReference type="PANTHER" id="PTHR47818">
    <property type="entry name" value="RNI-LIKE SUPERFAMILY PROTEIN"/>
    <property type="match status" value="1"/>
</dbReference>
<dbReference type="InterPro" id="IPR001611">
    <property type="entry name" value="Leu-rich_rpt"/>
</dbReference>
<dbReference type="OrthoDB" id="120976at2759"/>
<dbReference type="PROSITE" id="PS51450">
    <property type="entry name" value="LRR"/>
    <property type="match status" value="1"/>
</dbReference>
<dbReference type="EMBL" id="BKCP01006071">
    <property type="protein sequence ID" value="GER41150.1"/>
    <property type="molecule type" value="Genomic_DNA"/>
</dbReference>
<organism evidence="1 2">
    <name type="scientific">Striga asiatica</name>
    <name type="common">Asiatic witchweed</name>
    <name type="synonym">Buchnera asiatica</name>
    <dbReference type="NCBI Taxonomy" id="4170"/>
    <lineage>
        <taxon>Eukaryota</taxon>
        <taxon>Viridiplantae</taxon>
        <taxon>Streptophyta</taxon>
        <taxon>Embryophyta</taxon>
        <taxon>Tracheophyta</taxon>
        <taxon>Spermatophyta</taxon>
        <taxon>Magnoliopsida</taxon>
        <taxon>eudicotyledons</taxon>
        <taxon>Gunneridae</taxon>
        <taxon>Pentapetalae</taxon>
        <taxon>asterids</taxon>
        <taxon>lamiids</taxon>
        <taxon>Lamiales</taxon>
        <taxon>Orobanchaceae</taxon>
        <taxon>Buchnereae</taxon>
        <taxon>Striga</taxon>
    </lineage>
</organism>
<accession>A0A5A7Q7G5</accession>
<evidence type="ECO:0000313" key="2">
    <source>
        <dbReference type="Proteomes" id="UP000325081"/>
    </source>
</evidence>
<name>A0A5A7Q7G5_STRAF</name>
<dbReference type="PANTHER" id="PTHR47818:SF2">
    <property type="entry name" value="F-BOX DOMAIN-CONTAINING PROTEIN"/>
    <property type="match status" value="1"/>
</dbReference>
<sequence length="633" mass="70516">MTRVPRLIDLCMAAIADELLQGDENGDMISVIYELPSELFESLLPHLPPLALQKLQENLPFNFRYNFGSVDDYQRDCRKRRRYGVLDKTWRSLHKVRWPGFRQQKLAMAQLNKIDHAEGDSIDDWQQMYWEAHLQECVDSVAETALLPSYDGSIGEIQIPDGILEHIGCKSHLVKLTYDCIKFSWHCEKFGVYARQLRLPNALCVAETCDLLQSSKLGSLELQWIKSNDHAIYSADSPNITSQVEGLCKLLNQNSGTLKSIDFIHCKLSPTLINAICDSLDMNGLQSHGVEHFLIKRSSFLQSDSSPVPIGLISFLTCGRSLRSLTLCDNQLGRNFARVVFNSLIDASTSISKLDLSENNISGFLSQFRWRSSSISLEMCKSLKSLRVLNLRSCNLVRDDAECLKQALVHIPNLENLDLSDNLIDDGIRSLLSYFREISSRGLPFAELKLENCELTCEHVIELLGALSNMNKPLKLLSVKGNRLGSKIGASLGKFLCTGICSLDVEDIGLGSSGFLEAGRNIARELKIVYINISNNQGGIEAAKFISSLISHARKIVAVDARYNIMPLESLSVISSSLKAFKGKLEHLDLGGNWLCDQLADATSVLAELQSHGQFSFNLLLSTAPNVPYDDDP</sequence>
<gene>
    <name evidence="1" type="ORF">STAS_17858</name>
</gene>